<feature type="signal peptide" evidence="1">
    <location>
        <begin position="1"/>
        <end position="23"/>
    </location>
</feature>
<accession>A0A921LAG5</accession>
<evidence type="ECO:0000313" key="2">
    <source>
        <dbReference type="EMBL" id="HJF90761.1"/>
    </source>
</evidence>
<sequence>MNKRKFFRAALGYCLLLPLASCSEDEEIIVPPDPVSYTTLVYMAADNSMDSEVDYTISQL</sequence>
<dbReference type="EMBL" id="DYVX01000001">
    <property type="protein sequence ID" value="HJF90761.1"/>
    <property type="molecule type" value="Genomic_DNA"/>
</dbReference>
<dbReference type="Proteomes" id="UP000717835">
    <property type="component" value="Unassembled WGS sequence"/>
</dbReference>
<reference evidence="2" key="2">
    <citation type="submission" date="2021-09" db="EMBL/GenBank/DDBJ databases">
        <authorList>
            <person name="Gilroy R."/>
        </authorList>
    </citation>
    <scope>NUCLEOTIDE SEQUENCE</scope>
    <source>
        <strain evidence="2">CHK55-1828</strain>
    </source>
</reference>
<feature type="non-terminal residue" evidence="2">
    <location>
        <position position="60"/>
    </location>
</feature>
<name>A0A921LAG5_9BACT</name>
<organism evidence="2 3">
    <name type="scientific">Mediterranea massiliensis</name>
    <dbReference type="NCBI Taxonomy" id="1841865"/>
    <lineage>
        <taxon>Bacteria</taxon>
        <taxon>Pseudomonadati</taxon>
        <taxon>Bacteroidota</taxon>
        <taxon>Bacteroidia</taxon>
        <taxon>Bacteroidales</taxon>
        <taxon>Bacteroidaceae</taxon>
        <taxon>Mediterranea</taxon>
    </lineage>
</organism>
<proteinExistence type="predicted"/>
<feature type="chain" id="PRO_5038031323" evidence="1">
    <location>
        <begin position="24"/>
        <end position="60"/>
    </location>
</feature>
<gene>
    <name evidence="2" type="ORF">K8W02_00005</name>
</gene>
<evidence type="ECO:0000256" key="1">
    <source>
        <dbReference type="SAM" id="SignalP"/>
    </source>
</evidence>
<protein>
    <submittedName>
        <fullName evidence="2">Uncharacterized protein</fullName>
    </submittedName>
</protein>
<keyword evidence="1" id="KW-0732">Signal</keyword>
<reference evidence="2" key="1">
    <citation type="journal article" date="2021" name="PeerJ">
        <title>Extensive microbial diversity within the chicken gut microbiome revealed by metagenomics and culture.</title>
        <authorList>
            <person name="Gilroy R."/>
            <person name="Ravi A."/>
            <person name="Getino M."/>
            <person name="Pursley I."/>
            <person name="Horton D.L."/>
            <person name="Alikhan N.F."/>
            <person name="Baker D."/>
            <person name="Gharbi K."/>
            <person name="Hall N."/>
            <person name="Watson M."/>
            <person name="Adriaenssens E.M."/>
            <person name="Foster-Nyarko E."/>
            <person name="Jarju S."/>
            <person name="Secka A."/>
            <person name="Antonio M."/>
            <person name="Oren A."/>
            <person name="Chaudhuri R.R."/>
            <person name="La Ragione R."/>
            <person name="Hildebrand F."/>
            <person name="Pallen M.J."/>
        </authorList>
    </citation>
    <scope>NUCLEOTIDE SEQUENCE</scope>
    <source>
        <strain evidence="2">CHK55-1828</strain>
    </source>
</reference>
<dbReference type="AlphaFoldDB" id="A0A921LAG5"/>
<evidence type="ECO:0000313" key="3">
    <source>
        <dbReference type="Proteomes" id="UP000717835"/>
    </source>
</evidence>
<comment type="caution">
    <text evidence="2">The sequence shown here is derived from an EMBL/GenBank/DDBJ whole genome shotgun (WGS) entry which is preliminary data.</text>
</comment>